<evidence type="ECO:0000256" key="3">
    <source>
        <dbReference type="ARBA" id="ARBA00023163"/>
    </source>
</evidence>
<keyword evidence="3" id="KW-0804">Transcription</keyword>
<dbReference type="AlphaFoldDB" id="A0A7J8S0I4"/>
<evidence type="ECO:0000256" key="5">
    <source>
        <dbReference type="SAM" id="MobiDB-lite"/>
    </source>
</evidence>
<feature type="region of interest" description="Disordered" evidence="5">
    <location>
        <begin position="659"/>
        <end position="681"/>
    </location>
</feature>
<feature type="compositionally biased region" description="Polar residues" evidence="5">
    <location>
        <begin position="19"/>
        <end position="28"/>
    </location>
</feature>
<dbReference type="GO" id="GO:0046983">
    <property type="term" value="F:protein dimerization activity"/>
    <property type="evidence" value="ECO:0007669"/>
    <property type="project" value="InterPro"/>
</dbReference>
<feature type="region of interest" description="Disordered" evidence="5">
    <location>
        <begin position="9"/>
        <end position="32"/>
    </location>
</feature>
<dbReference type="GO" id="GO:0010017">
    <property type="term" value="P:red or far-red light signaling pathway"/>
    <property type="evidence" value="ECO:0007669"/>
    <property type="project" value="UniProtKB-ARBA"/>
</dbReference>
<keyword evidence="4" id="KW-0539">Nucleus</keyword>
<dbReference type="Proteomes" id="UP000593561">
    <property type="component" value="Unassembled WGS sequence"/>
</dbReference>
<evidence type="ECO:0000313" key="8">
    <source>
        <dbReference type="Proteomes" id="UP000593561"/>
    </source>
</evidence>
<dbReference type="InterPro" id="IPR044273">
    <property type="entry name" value="PIF3-like"/>
</dbReference>
<feature type="region of interest" description="Disordered" evidence="5">
    <location>
        <begin position="171"/>
        <end position="190"/>
    </location>
</feature>
<evidence type="ECO:0000256" key="4">
    <source>
        <dbReference type="ARBA" id="ARBA00023242"/>
    </source>
</evidence>
<dbReference type="CDD" id="cd11445">
    <property type="entry name" value="bHLH_AtPIF_like"/>
    <property type="match status" value="1"/>
</dbReference>
<feature type="domain" description="BHLH" evidence="6">
    <location>
        <begin position="446"/>
        <end position="495"/>
    </location>
</feature>
<evidence type="ECO:0000313" key="7">
    <source>
        <dbReference type="EMBL" id="MBA0619106.1"/>
    </source>
</evidence>
<keyword evidence="2" id="KW-0805">Transcription regulation</keyword>
<dbReference type="SMART" id="SM00353">
    <property type="entry name" value="HLH"/>
    <property type="match status" value="1"/>
</dbReference>
<dbReference type="GO" id="GO:0005634">
    <property type="term" value="C:nucleus"/>
    <property type="evidence" value="ECO:0007669"/>
    <property type="project" value="UniProtKB-SubCell"/>
</dbReference>
<reference evidence="7 8" key="1">
    <citation type="journal article" date="2019" name="Genome Biol. Evol.">
        <title>Insights into the evolution of the New World diploid cottons (Gossypium, subgenus Houzingenia) based on genome sequencing.</title>
        <authorList>
            <person name="Grover C.E."/>
            <person name="Arick M.A. 2nd"/>
            <person name="Thrash A."/>
            <person name="Conover J.L."/>
            <person name="Sanders W.S."/>
            <person name="Peterson D.G."/>
            <person name="Frelichowski J.E."/>
            <person name="Scheffler J.A."/>
            <person name="Scheffler B.E."/>
            <person name="Wendel J.F."/>
        </authorList>
    </citation>
    <scope>NUCLEOTIDE SEQUENCE [LARGE SCALE GENOMIC DNA]</scope>
    <source>
        <strain evidence="7">27</strain>
        <tissue evidence="7">Leaf</tissue>
    </source>
</reference>
<dbReference type="InterPro" id="IPR047265">
    <property type="entry name" value="PIF1-like_bHLH"/>
</dbReference>
<sequence>MPLSELYRMARGKLDSSQDKNPSSSTDPSIVPEDDFVELVWENGQISMQGQSSVARKVPACNSLQSHSFKIRDKYIGNGGNSSKMGKFGVVDAVSSEVPMSAPSHDDDVVPWLNYSENECSDMLPGLSGLTTNKIPTDSSLASFNQRRQSISDSFTVSLNAAADFKQGKLAKVPKPADDEARLRSGTSESPQLCQVSSSYLRSRNLESIGNNPSHAFFRDTMGVQPSDETLRGVKMQKQDPVAPCNNTVLMNFSHFSRPAALVKANLQNIGAMARIESKETGFAASTRGPVDSKAIDSNIKLQEENFSHCHSTIVPMKTDIKQSEAKSLDEPVAAETNDAICEEYVLKSDKISSQVIGENASKCLPEGGKAVESVLAASVCCENSVERASDDPVVHNLKRKNHDNEEFECPSEDAEEESVGVKKAVPARGGKGFKRSRAAEVHNLSERIWMELHKQRRRDRINEKMRALQELIPNCNKVDKASMLDEAIEYLKTLQLQVQIMSMRAGLYVPPMMLPTGMQHMHATQMAYFSSMGFGMGLGMGFGMPFPEMNTVASAFPMVQVPPVCGAPFSGPGPHLSGSTAFHEMPGGNLPLYGLHGQGLPMSMPGAPLFPIPGGHLMKSAIGLSACGLGGPMDSMDSTTASSSKDPIQNINSLVAQNTNINSSMNQTSTQKEKDKKSSNICSSGFRLPLGEGCLEAKEKAISHGGSTMLLSSYNAGVGIYTFTDKDGRRRYRTANESFQQPAEVQENGRASEITGSVPFRSTDGDKNLADSVLSGGYESILLHLEAEAFSL</sequence>
<dbReference type="PANTHER" id="PTHR46807">
    <property type="entry name" value="TRANSCRIPTION FACTOR PIF3"/>
    <property type="match status" value="1"/>
</dbReference>
<comment type="caution">
    <text evidence="7">The sequence shown here is derived from an EMBL/GenBank/DDBJ whole genome shotgun (WGS) entry which is preliminary data.</text>
</comment>
<accession>A0A7J8S0I4</accession>
<dbReference type="FunFam" id="4.10.280.10:FF:000004">
    <property type="entry name" value="Basic helix-loop-helix transcription factor"/>
    <property type="match status" value="1"/>
</dbReference>
<evidence type="ECO:0000256" key="2">
    <source>
        <dbReference type="ARBA" id="ARBA00023015"/>
    </source>
</evidence>
<dbReference type="PANTHER" id="PTHR46807:SF1">
    <property type="entry name" value="TRANSCRIPTION FACTOR PIF3"/>
    <property type="match status" value="1"/>
</dbReference>
<dbReference type="GO" id="GO:0003700">
    <property type="term" value="F:DNA-binding transcription factor activity"/>
    <property type="evidence" value="ECO:0007669"/>
    <property type="project" value="InterPro"/>
</dbReference>
<comment type="subcellular location">
    <subcellularLocation>
        <location evidence="1">Nucleus</location>
    </subcellularLocation>
</comment>
<dbReference type="PROSITE" id="PS50888">
    <property type="entry name" value="BHLH"/>
    <property type="match status" value="1"/>
</dbReference>
<dbReference type="Gene3D" id="4.10.280.10">
    <property type="entry name" value="Helix-loop-helix DNA-binding domain"/>
    <property type="match status" value="1"/>
</dbReference>
<keyword evidence="8" id="KW-1185">Reference proteome</keyword>
<dbReference type="SUPFAM" id="SSF47459">
    <property type="entry name" value="HLH, helix-loop-helix DNA-binding domain"/>
    <property type="match status" value="1"/>
</dbReference>
<dbReference type="InterPro" id="IPR036638">
    <property type="entry name" value="HLH_DNA-bd_sf"/>
</dbReference>
<dbReference type="InterPro" id="IPR011598">
    <property type="entry name" value="bHLH_dom"/>
</dbReference>
<proteinExistence type="predicted"/>
<organism evidence="7 8">
    <name type="scientific">Gossypium davidsonii</name>
    <name type="common">Davidson's cotton</name>
    <name type="synonym">Gossypium klotzschianum subsp. davidsonii</name>
    <dbReference type="NCBI Taxonomy" id="34287"/>
    <lineage>
        <taxon>Eukaryota</taxon>
        <taxon>Viridiplantae</taxon>
        <taxon>Streptophyta</taxon>
        <taxon>Embryophyta</taxon>
        <taxon>Tracheophyta</taxon>
        <taxon>Spermatophyta</taxon>
        <taxon>Magnoliopsida</taxon>
        <taxon>eudicotyledons</taxon>
        <taxon>Gunneridae</taxon>
        <taxon>Pentapetalae</taxon>
        <taxon>rosids</taxon>
        <taxon>malvids</taxon>
        <taxon>Malvales</taxon>
        <taxon>Malvaceae</taxon>
        <taxon>Malvoideae</taxon>
        <taxon>Gossypium</taxon>
    </lineage>
</organism>
<dbReference type="Pfam" id="PF00010">
    <property type="entry name" value="HLH"/>
    <property type="match status" value="1"/>
</dbReference>
<feature type="compositionally biased region" description="Polar residues" evidence="5">
    <location>
        <begin position="659"/>
        <end position="671"/>
    </location>
</feature>
<evidence type="ECO:0000259" key="6">
    <source>
        <dbReference type="PROSITE" id="PS50888"/>
    </source>
</evidence>
<name>A0A7J8S0I4_GOSDV</name>
<evidence type="ECO:0000256" key="1">
    <source>
        <dbReference type="ARBA" id="ARBA00004123"/>
    </source>
</evidence>
<gene>
    <name evidence="7" type="ORF">Godav_028343</name>
</gene>
<dbReference type="EMBL" id="JABFAC010000007">
    <property type="protein sequence ID" value="MBA0619106.1"/>
    <property type="molecule type" value="Genomic_DNA"/>
</dbReference>
<protein>
    <recommendedName>
        <fullName evidence="6">BHLH domain-containing protein</fullName>
    </recommendedName>
</protein>